<dbReference type="Proteomes" id="UP001211065">
    <property type="component" value="Unassembled WGS sequence"/>
</dbReference>
<name>A0AAD5XW69_9FUNG</name>
<evidence type="ECO:0000256" key="1">
    <source>
        <dbReference type="ARBA" id="ARBA00009283"/>
    </source>
</evidence>
<accession>A0AAD5XW69</accession>
<reference evidence="8" key="1">
    <citation type="submission" date="2020-05" db="EMBL/GenBank/DDBJ databases">
        <title>Phylogenomic resolution of chytrid fungi.</title>
        <authorList>
            <person name="Stajich J.E."/>
            <person name="Amses K."/>
            <person name="Simmons R."/>
            <person name="Seto K."/>
            <person name="Myers J."/>
            <person name="Bonds A."/>
            <person name="Quandt C.A."/>
            <person name="Barry K."/>
            <person name="Liu P."/>
            <person name="Grigoriev I."/>
            <person name="Longcore J.E."/>
            <person name="James T.Y."/>
        </authorList>
    </citation>
    <scope>NUCLEOTIDE SEQUENCE</scope>
    <source>
        <strain evidence="8">JEL0476</strain>
    </source>
</reference>
<dbReference type="GO" id="GO:0005794">
    <property type="term" value="C:Golgi apparatus"/>
    <property type="evidence" value="ECO:0007669"/>
    <property type="project" value="TreeGrafter"/>
</dbReference>
<comment type="similarity">
    <text evidence="1 7">Belongs to the GDA1/CD39 NTPase family.</text>
</comment>
<dbReference type="GO" id="GO:0017111">
    <property type="term" value="F:ribonucleoside triphosphate phosphatase activity"/>
    <property type="evidence" value="ECO:0007669"/>
    <property type="project" value="TreeGrafter"/>
</dbReference>
<dbReference type="InterPro" id="IPR000407">
    <property type="entry name" value="GDA1_CD39_NTPase"/>
</dbReference>
<evidence type="ECO:0000256" key="6">
    <source>
        <dbReference type="PIRSR" id="PIRSR600407-2"/>
    </source>
</evidence>
<evidence type="ECO:0000256" key="4">
    <source>
        <dbReference type="ARBA" id="ARBA00038903"/>
    </source>
</evidence>
<feature type="active site" description="Proton acceptor" evidence="5">
    <location>
        <position position="197"/>
    </location>
</feature>
<dbReference type="EMBL" id="JADGJW010000233">
    <property type="protein sequence ID" value="KAJ3221381.1"/>
    <property type="molecule type" value="Genomic_DNA"/>
</dbReference>
<dbReference type="GO" id="GO:0016020">
    <property type="term" value="C:membrane"/>
    <property type="evidence" value="ECO:0007669"/>
    <property type="project" value="TreeGrafter"/>
</dbReference>
<evidence type="ECO:0000256" key="2">
    <source>
        <dbReference type="ARBA" id="ARBA00022801"/>
    </source>
</evidence>
<sequence length="462" mass="51799">MNKRKNSNSSVYDMHNSDTSKLRNQHSIDTLTLLIFLLYDTENVNQLEMKFNGKNKNYNKSRPAVQFALMLDAGSTGSRIHIYKFTYANNKLSPDLRDEIFEQVKPGLSSYPDDPKAAANSLNGLMDIALESVPSHLHKCTPVALKATAGLRLLGDKKSMLILNAVRKKLEDDYPFPVVDMNPIQGDGVSVMDGKDEGVYAWITVNYLTSKIGNPTKTPTAAIMDLGGGSTQIVFEPESPFEVPPDSDYKYELEFGNYKYILYQHSYLGYGLNEGRKKLKLAASEKSQYPCLKKGESVDFEHDGIKKILKGIGKSFEMCAKFVSSHLFSKTDSCQINPCSFDGIHQPNLDKSFPYNSKSGSGELFAFSYFYDKTFPFGLKEKFTVKEVKDLAEKLCSENPEAHFSSDLLLEEPLICSDLSFIHGLLSVGYELQPDRELKVLKKIEGFETGWCLGATIQMIDR</sequence>
<keyword evidence="6" id="KW-0547">Nucleotide-binding</keyword>
<dbReference type="AlphaFoldDB" id="A0AAD5XW69"/>
<proteinExistence type="inferred from homology"/>
<keyword evidence="6" id="KW-0067">ATP-binding</keyword>
<comment type="function">
    <text evidence="3">After transfer of sugars to endogenous macromolecular acceptors, the enzyme converts nucleoside diphosphates to nucleoside monophosphates which in turn exit the Golgi lumen in a coupled antiporter reaction, allowing entry of additional nucleotide sugar from the cytosol.</text>
</comment>
<comment type="caution">
    <text evidence="8">The sequence shown here is derived from an EMBL/GenBank/DDBJ whole genome shotgun (WGS) entry which is preliminary data.</text>
</comment>
<evidence type="ECO:0000256" key="3">
    <source>
        <dbReference type="ARBA" id="ARBA00037742"/>
    </source>
</evidence>
<feature type="binding site" evidence="6">
    <location>
        <begin position="228"/>
        <end position="232"/>
    </location>
    <ligand>
        <name>ATP</name>
        <dbReference type="ChEBI" id="CHEBI:30616"/>
    </ligand>
</feature>
<dbReference type="GO" id="GO:0009134">
    <property type="term" value="P:nucleoside diphosphate catabolic process"/>
    <property type="evidence" value="ECO:0007669"/>
    <property type="project" value="TreeGrafter"/>
</dbReference>
<protein>
    <recommendedName>
        <fullName evidence="4">guanosine-diphosphatase</fullName>
        <ecNumber evidence="4">3.6.1.42</ecNumber>
    </recommendedName>
</protein>
<dbReference type="Gene3D" id="3.30.420.150">
    <property type="entry name" value="Exopolyphosphatase. Domain 2"/>
    <property type="match status" value="1"/>
</dbReference>
<organism evidence="8 9">
    <name type="scientific">Clydaea vesicula</name>
    <dbReference type="NCBI Taxonomy" id="447962"/>
    <lineage>
        <taxon>Eukaryota</taxon>
        <taxon>Fungi</taxon>
        <taxon>Fungi incertae sedis</taxon>
        <taxon>Chytridiomycota</taxon>
        <taxon>Chytridiomycota incertae sedis</taxon>
        <taxon>Chytridiomycetes</taxon>
        <taxon>Lobulomycetales</taxon>
        <taxon>Lobulomycetaceae</taxon>
        <taxon>Clydaea</taxon>
    </lineage>
</organism>
<dbReference type="GO" id="GO:0045134">
    <property type="term" value="F:UDP phosphatase activity"/>
    <property type="evidence" value="ECO:0007669"/>
    <property type="project" value="TreeGrafter"/>
</dbReference>
<dbReference type="GO" id="GO:0006487">
    <property type="term" value="P:protein N-linked glycosylation"/>
    <property type="evidence" value="ECO:0007669"/>
    <property type="project" value="TreeGrafter"/>
</dbReference>
<evidence type="ECO:0000313" key="9">
    <source>
        <dbReference type="Proteomes" id="UP001211065"/>
    </source>
</evidence>
<keyword evidence="9" id="KW-1185">Reference proteome</keyword>
<dbReference type="Gene3D" id="3.30.420.40">
    <property type="match status" value="1"/>
</dbReference>
<dbReference type="PANTHER" id="PTHR11782">
    <property type="entry name" value="ADENOSINE/GUANOSINE DIPHOSPHATASE"/>
    <property type="match status" value="1"/>
</dbReference>
<dbReference type="GO" id="GO:0005524">
    <property type="term" value="F:ATP binding"/>
    <property type="evidence" value="ECO:0007669"/>
    <property type="project" value="UniProtKB-KW"/>
</dbReference>
<dbReference type="EC" id="3.6.1.42" evidence="4"/>
<dbReference type="PANTHER" id="PTHR11782:SF83">
    <property type="entry name" value="GUANOSINE-DIPHOSPHATASE"/>
    <property type="match status" value="1"/>
</dbReference>
<dbReference type="GO" id="GO:0004382">
    <property type="term" value="F:GDP phosphatase activity"/>
    <property type="evidence" value="ECO:0007669"/>
    <property type="project" value="UniProtKB-EC"/>
</dbReference>
<dbReference type="PROSITE" id="PS01238">
    <property type="entry name" value="GDA1_CD39_NTPASE"/>
    <property type="match status" value="1"/>
</dbReference>
<dbReference type="Pfam" id="PF01150">
    <property type="entry name" value="GDA1_CD39"/>
    <property type="match status" value="1"/>
</dbReference>
<gene>
    <name evidence="8" type="primary">GDA1</name>
    <name evidence="8" type="ORF">HK099_003555</name>
</gene>
<keyword evidence="2 7" id="KW-0378">Hydrolase</keyword>
<evidence type="ECO:0000313" key="8">
    <source>
        <dbReference type="EMBL" id="KAJ3221381.1"/>
    </source>
</evidence>
<evidence type="ECO:0000256" key="7">
    <source>
        <dbReference type="RuleBase" id="RU003833"/>
    </source>
</evidence>
<evidence type="ECO:0000256" key="5">
    <source>
        <dbReference type="PIRSR" id="PIRSR600407-1"/>
    </source>
</evidence>